<evidence type="ECO:0000256" key="1">
    <source>
        <dbReference type="SAM" id="MobiDB-lite"/>
    </source>
</evidence>
<evidence type="ECO:0000313" key="2">
    <source>
        <dbReference type="Proteomes" id="UP000095287"/>
    </source>
</evidence>
<accession>A0A1I7YPZ6</accession>
<sequence>MALCHRCWTDRLIEVPREFNSPPCSLEDSLVEWANEDCGQQVHSYDFGKRCKTGLGGPMHADIRYTCCKPVDEWEYPEPPIEALKRRSETAFEMLKQYLLVFDNITALRQRGDLHLVDHIVANELANFTRYLDDIRTEKERQKQRHDSEVGQPKSWNQ</sequence>
<organism evidence="2 3">
    <name type="scientific">Steinernema glaseri</name>
    <dbReference type="NCBI Taxonomy" id="37863"/>
    <lineage>
        <taxon>Eukaryota</taxon>
        <taxon>Metazoa</taxon>
        <taxon>Ecdysozoa</taxon>
        <taxon>Nematoda</taxon>
        <taxon>Chromadorea</taxon>
        <taxon>Rhabditida</taxon>
        <taxon>Tylenchina</taxon>
        <taxon>Panagrolaimomorpha</taxon>
        <taxon>Strongyloidoidea</taxon>
        <taxon>Steinernematidae</taxon>
        <taxon>Steinernema</taxon>
    </lineage>
</organism>
<reference evidence="3" key="1">
    <citation type="submission" date="2016-11" db="UniProtKB">
        <authorList>
            <consortium name="WormBaseParasite"/>
        </authorList>
    </citation>
    <scope>IDENTIFICATION</scope>
</reference>
<protein>
    <submittedName>
        <fullName evidence="3">AMOP domain-containing protein</fullName>
    </submittedName>
</protein>
<dbReference type="WBParaSite" id="L893_g18556.t1">
    <property type="protein sequence ID" value="L893_g18556.t1"/>
    <property type="gene ID" value="L893_g18556"/>
</dbReference>
<dbReference type="Proteomes" id="UP000095287">
    <property type="component" value="Unplaced"/>
</dbReference>
<proteinExistence type="predicted"/>
<feature type="compositionally biased region" description="Basic and acidic residues" evidence="1">
    <location>
        <begin position="139"/>
        <end position="149"/>
    </location>
</feature>
<feature type="region of interest" description="Disordered" evidence="1">
    <location>
        <begin position="139"/>
        <end position="158"/>
    </location>
</feature>
<dbReference type="AlphaFoldDB" id="A0A1I7YPZ6"/>
<name>A0A1I7YPZ6_9BILA</name>
<keyword evidence="2" id="KW-1185">Reference proteome</keyword>
<evidence type="ECO:0000313" key="3">
    <source>
        <dbReference type="WBParaSite" id="L893_g18556.t1"/>
    </source>
</evidence>